<reference evidence="1 2" key="1">
    <citation type="submission" date="2018-08" db="EMBL/GenBank/DDBJ databases">
        <title>Henriciella mobilis sp. nov., isolated from seawater.</title>
        <authorList>
            <person name="Cheng H."/>
            <person name="Wu Y.-H."/>
            <person name="Xu X.-W."/>
            <person name="Guo L.-L."/>
        </authorList>
    </citation>
    <scope>NUCLEOTIDE SEQUENCE [LARGE SCALE GENOMIC DNA]</scope>
    <source>
        <strain evidence="1 2">CCUG66934</strain>
    </source>
</reference>
<proteinExistence type="predicted"/>
<accession>A0A399R7U3</accession>
<dbReference type="Proteomes" id="UP000265431">
    <property type="component" value="Unassembled WGS sequence"/>
</dbReference>
<protein>
    <submittedName>
        <fullName evidence="1">ABC transporter substrate-binding protein</fullName>
    </submittedName>
</protein>
<dbReference type="InterPro" id="IPR042245">
    <property type="entry name" value="Tgt2/MlaC_sf"/>
</dbReference>
<evidence type="ECO:0000313" key="1">
    <source>
        <dbReference type="EMBL" id="RIJ25967.1"/>
    </source>
</evidence>
<name>A0A399R7U3_9PROT</name>
<keyword evidence="2" id="KW-1185">Reference proteome</keyword>
<comment type="caution">
    <text evidence="1">The sequence shown here is derived from an EMBL/GenBank/DDBJ whole genome shotgun (WGS) entry which is preliminary data.</text>
</comment>
<evidence type="ECO:0000313" key="2">
    <source>
        <dbReference type="Proteomes" id="UP000265431"/>
    </source>
</evidence>
<sequence length="226" mass="24532">MGVMSKRNDALNRITNVQPHKETMMTHAKGFTSKLRAHMAAGAFLAAGAVALAPIAQAANEDHDAALLVTDTAAQAVTALDDQVISDDEADRVLSNVDIDAVAKFTLGNKWADISADEQSRYVDAFRLFARNQMKEHLSGLSGADVKVTDVIARGDKDAIVVTQVRTADNDLPQEMSWRVMANGSWHIVDIQAQDIWFAIEQRAQFGAILDRNNGDIDALISEISS</sequence>
<gene>
    <name evidence="1" type="ORF">D1224_02290</name>
</gene>
<dbReference type="Pfam" id="PF05494">
    <property type="entry name" value="MlaC"/>
    <property type="match status" value="1"/>
</dbReference>
<dbReference type="OrthoDB" id="8099120at2"/>
<dbReference type="Gene3D" id="3.10.450.710">
    <property type="entry name" value="Tgt2/MlaC"/>
    <property type="match status" value="1"/>
</dbReference>
<organism evidence="1 2">
    <name type="scientific">Henriciella barbarensis</name>
    <dbReference type="NCBI Taxonomy" id="86342"/>
    <lineage>
        <taxon>Bacteria</taxon>
        <taxon>Pseudomonadati</taxon>
        <taxon>Pseudomonadota</taxon>
        <taxon>Alphaproteobacteria</taxon>
        <taxon>Hyphomonadales</taxon>
        <taxon>Hyphomonadaceae</taxon>
        <taxon>Henriciella</taxon>
    </lineage>
</organism>
<dbReference type="AlphaFoldDB" id="A0A399R7U3"/>
<dbReference type="InterPro" id="IPR008869">
    <property type="entry name" value="MlaC/ttg2D"/>
</dbReference>
<dbReference type="EMBL" id="QWGB01000004">
    <property type="protein sequence ID" value="RIJ25967.1"/>
    <property type="molecule type" value="Genomic_DNA"/>
</dbReference>